<accession>A0A4T0FB23</accession>
<dbReference type="PROSITE" id="PS00697">
    <property type="entry name" value="DNA_LIGASE_A1"/>
    <property type="match status" value="1"/>
</dbReference>
<dbReference type="GO" id="GO:0006281">
    <property type="term" value="P:DNA repair"/>
    <property type="evidence" value="ECO:0007669"/>
    <property type="project" value="UniProtKB-KW"/>
</dbReference>
<dbReference type="PROSITE" id="PS00107">
    <property type="entry name" value="PROTEIN_KINASE_ATP"/>
    <property type="match status" value="1"/>
</dbReference>
<protein>
    <recommendedName>
        <fullName evidence="20">DNA ligase</fullName>
        <ecNumber evidence="20">6.5.1.1</ecNumber>
    </recommendedName>
</protein>
<evidence type="ECO:0000256" key="7">
    <source>
        <dbReference type="ARBA" id="ARBA00022705"/>
    </source>
</evidence>
<dbReference type="GO" id="GO:0045143">
    <property type="term" value="P:homologous chromosome segregation"/>
    <property type="evidence" value="ECO:0007669"/>
    <property type="project" value="UniProtKB-ARBA"/>
</dbReference>
<comment type="catalytic activity">
    <reaction evidence="16 20">
        <text>ATP + (deoxyribonucleotide)n-3'-hydroxyl + 5'-phospho-(deoxyribonucleotide)m = (deoxyribonucleotide)n+m + AMP + diphosphate.</text>
        <dbReference type="EC" id="6.5.1.1"/>
    </reaction>
</comment>
<dbReference type="PANTHER" id="PTHR45674">
    <property type="entry name" value="DNA LIGASE 1/3 FAMILY MEMBER"/>
    <property type="match status" value="1"/>
</dbReference>
<dbReference type="GO" id="GO:0051233">
    <property type="term" value="C:spindle midzone"/>
    <property type="evidence" value="ECO:0007669"/>
    <property type="project" value="UniProtKB-ARBA"/>
</dbReference>
<dbReference type="InterPro" id="IPR012310">
    <property type="entry name" value="DNA_ligase_ATP-dep_cent"/>
</dbReference>
<feature type="region of interest" description="Disordered" evidence="22">
    <location>
        <begin position="714"/>
        <end position="741"/>
    </location>
</feature>
<feature type="compositionally biased region" description="Basic and acidic residues" evidence="22">
    <location>
        <begin position="54"/>
        <end position="79"/>
    </location>
</feature>
<dbReference type="GO" id="GO:1902115">
    <property type="term" value="P:regulation of organelle assembly"/>
    <property type="evidence" value="ECO:0007669"/>
    <property type="project" value="UniProtKB-ARBA"/>
</dbReference>
<dbReference type="InterPro" id="IPR011009">
    <property type="entry name" value="Kinase-like_dom_sf"/>
</dbReference>
<keyword evidence="11 19" id="KW-0067">ATP-binding</keyword>
<dbReference type="Gene3D" id="3.30.470.30">
    <property type="entry name" value="DNA ligase/mRNA capping enzyme"/>
    <property type="match status" value="1"/>
</dbReference>
<dbReference type="Proteomes" id="UP000310189">
    <property type="component" value="Unassembled WGS sequence"/>
</dbReference>
<dbReference type="EC" id="6.5.1.1" evidence="20"/>
<evidence type="ECO:0000259" key="24">
    <source>
        <dbReference type="PROSITE" id="PS50160"/>
    </source>
</evidence>
<dbReference type="InterPro" id="IPR050191">
    <property type="entry name" value="ATP-dep_DNA_ligase"/>
</dbReference>
<dbReference type="GO" id="GO:0006310">
    <property type="term" value="P:DNA recombination"/>
    <property type="evidence" value="ECO:0007669"/>
    <property type="project" value="UniProtKB-KW"/>
</dbReference>
<comment type="catalytic activity">
    <reaction evidence="17">
        <text>L-threonyl-[protein] + ATP = O-phospho-L-threonyl-[protein] + ADP + H(+)</text>
        <dbReference type="Rhea" id="RHEA:46608"/>
        <dbReference type="Rhea" id="RHEA-COMP:11060"/>
        <dbReference type="Rhea" id="RHEA-COMP:11605"/>
        <dbReference type="ChEBI" id="CHEBI:15378"/>
        <dbReference type="ChEBI" id="CHEBI:30013"/>
        <dbReference type="ChEBI" id="CHEBI:30616"/>
        <dbReference type="ChEBI" id="CHEBI:61977"/>
        <dbReference type="ChEBI" id="CHEBI:456216"/>
        <dbReference type="EC" id="2.7.11.1"/>
    </reaction>
</comment>
<evidence type="ECO:0000256" key="16">
    <source>
        <dbReference type="ARBA" id="ARBA00034003"/>
    </source>
</evidence>
<dbReference type="FunFam" id="3.30.200.20:FF:000042">
    <property type="entry name" value="Aurora kinase A"/>
    <property type="match status" value="1"/>
</dbReference>
<dbReference type="AlphaFoldDB" id="A0A4T0FB23"/>
<keyword evidence="26" id="KW-1185">Reference proteome</keyword>
<keyword evidence="9 20" id="KW-0227">DNA damage</keyword>
<keyword evidence="15" id="KW-0131">Cell cycle</keyword>
<dbReference type="GO" id="GO:0005634">
    <property type="term" value="C:nucleus"/>
    <property type="evidence" value="ECO:0007669"/>
    <property type="project" value="UniProtKB-SubCell"/>
</dbReference>
<comment type="subcellular location">
    <subcellularLocation>
        <location evidence="1">Nucleus</location>
    </subcellularLocation>
</comment>
<dbReference type="InterPro" id="IPR012340">
    <property type="entry name" value="NA-bd_OB-fold"/>
</dbReference>
<evidence type="ECO:0000256" key="12">
    <source>
        <dbReference type="ARBA" id="ARBA00023172"/>
    </source>
</evidence>
<dbReference type="Pfam" id="PF01068">
    <property type="entry name" value="DNA_ligase_A_M"/>
    <property type="match status" value="1"/>
</dbReference>
<feature type="region of interest" description="Disordered" evidence="22">
    <location>
        <begin position="756"/>
        <end position="791"/>
    </location>
</feature>
<dbReference type="GO" id="GO:0071897">
    <property type="term" value="P:DNA biosynthetic process"/>
    <property type="evidence" value="ECO:0007669"/>
    <property type="project" value="InterPro"/>
</dbReference>
<dbReference type="PROSITE" id="PS50160">
    <property type="entry name" value="DNA_LIGASE_A3"/>
    <property type="match status" value="1"/>
</dbReference>
<dbReference type="Pfam" id="PF04679">
    <property type="entry name" value="DNA_ligase_A_C"/>
    <property type="match status" value="1"/>
</dbReference>
<dbReference type="FunFam" id="2.40.50.140:FF:000062">
    <property type="entry name" value="DNA ligase"/>
    <property type="match status" value="1"/>
</dbReference>
<dbReference type="InterPro" id="IPR008271">
    <property type="entry name" value="Ser/Thr_kinase_AS"/>
</dbReference>
<evidence type="ECO:0000256" key="18">
    <source>
        <dbReference type="ARBA" id="ARBA00048679"/>
    </source>
</evidence>
<dbReference type="EMBL" id="SPNW01000120">
    <property type="protein sequence ID" value="TIA85192.1"/>
    <property type="molecule type" value="Genomic_DNA"/>
</dbReference>
<dbReference type="PROSITE" id="PS00108">
    <property type="entry name" value="PROTEIN_KINASE_ST"/>
    <property type="match status" value="1"/>
</dbReference>
<evidence type="ECO:0000256" key="5">
    <source>
        <dbReference type="ARBA" id="ARBA00022618"/>
    </source>
</evidence>
<evidence type="ECO:0000256" key="15">
    <source>
        <dbReference type="ARBA" id="ARBA00023306"/>
    </source>
</evidence>
<dbReference type="FunFam" id="1.10.3260.10:FF:000001">
    <property type="entry name" value="DNA ligase"/>
    <property type="match status" value="1"/>
</dbReference>
<dbReference type="OrthoDB" id="206088at2759"/>
<keyword evidence="14" id="KW-0539">Nucleus</keyword>
<dbReference type="SUPFAM" id="SSF56091">
    <property type="entry name" value="DNA ligase/mRNA capping enzyme, catalytic domain"/>
    <property type="match status" value="1"/>
</dbReference>
<dbReference type="SUPFAM" id="SSF50249">
    <property type="entry name" value="Nucleic acid-binding proteins"/>
    <property type="match status" value="1"/>
</dbReference>
<dbReference type="GO" id="GO:0032133">
    <property type="term" value="C:chromosome passenger complex"/>
    <property type="evidence" value="ECO:0007669"/>
    <property type="project" value="UniProtKB-ARBA"/>
</dbReference>
<dbReference type="CDD" id="cd07900">
    <property type="entry name" value="Adenylation_DNA_ligase_I_Euk"/>
    <property type="match status" value="1"/>
</dbReference>
<reference evidence="25 26" key="1">
    <citation type="submission" date="2019-03" db="EMBL/GenBank/DDBJ databases">
        <title>Sequencing 23 genomes of Wallemia ichthyophaga.</title>
        <authorList>
            <person name="Gostincar C."/>
        </authorList>
    </citation>
    <scope>NUCLEOTIDE SEQUENCE [LARGE SCALE GENOMIC DNA]</scope>
    <source>
        <strain evidence="25 26">EXF-5753</strain>
    </source>
</reference>
<feature type="compositionally biased region" description="Polar residues" evidence="22">
    <location>
        <begin position="1"/>
        <end position="24"/>
    </location>
</feature>
<keyword evidence="4 20" id="KW-0436">Ligase</keyword>
<dbReference type="FunFam" id="1.10.510.10:FF:000235">
    <property type="entry name" value="Serine/threonine-protein kinase ark1"/>
    <property type="match status" value="1"/>
</dbReference>
<keyword evidence="3" id="KW-0723">Serine/threonine-protein kinase</keyword>
<feature type="domain" description="Protein kinase" evidence="23">
    <location>
        <begin position="809"/>
        <end position="1060"/>
    </location>
</feature>
<dbReference type="NCBIfam" id="TIGR00574">
    <property type="entry name" value="dnl1"/>
    <property type="match status" value="1"/>
</dbReference>
<gene>
    <name evidence="25" type="ORF">E3P99_04056</name>
</gene>
<feature type="region of interest" description="Disordered" evidence="22">
    <location>
        <begin position="1"/>
        <end position="88"/>
    </location>
</feature>
<dbReference type="PROSITE" id="PS50011">
    <property type="entry name" value="PROTEIN_KINASE_DOM"/>
    <property type="match status" value="1"/>
</dbReference>
<evidence type="ECO:0000259" key="23">
    <source>
        <dbReference type="PROSITE" id="PS50011"/>
    </source>
</evidence>
<dbReference type="InterPro" id="IPR000977">
    <property type="entry name" value="DNA_ligase_ATP-dep"/>
</dbReference>
<evidence type="ECO:0000256" key="13">
    <source>
        <dbReference type="ARBA" id="ARBA00023204"/>
    </source>
</evidence>
<comment type="caution">
    <text evidence="25">The sequence shown here is derived from an EMBL/GenBank/DDBJ whole genome shotgun (WGS) entry which is preliminary data.</text>
</comment>
<dbReference type="InterPro" id="IPR036599">
    <property type="entry name" value="DNA_ligase_N_sf"/>
</dbReference>
<evidence type="ECO:0000256" key="14">
    <source>
        <dbReference type="ARBA" id="ARBA00023242"/>
    </source>
</evidence>
<dbReference type="GO" id="GO:0044779">
    <property type="term" value="P:meiotic spindle checkpoint signaling"/>
    <property type="evidence" value="ECO:0007669"/>
    <property type="project" value="UniProtKB-ARBA"/>
</dbReference>
<evidence type="ECO:0000256" key="1">
    <source>
        <dbReference type="ARBA" id="ARBA00004123"/>
    </source>
</evidence>
<evidence type="ECO:0000256" key="19">
    <source>
        <dbReference type="PROSITE-ProRule" id="PRU10141"/>
    </source>
</evidence>
<dbReference type="GO" id="GO:1903461">
    <property type="term" value="P:Okazaki fragment processing involved in mitotic DNA replication"/>
    <property type="evidence" value="ECO:0007669"/>
    <property type="project" value="TreeGrafter"/>
</dbReference>
<dbReference type="SUPFAM" id="SSF56112">
    <property type="entry name" value="Protein kinase-like (PK-like)"/>
    <property type="match status" value="1"/>
</dbReference>
<keyword evidence="6" id="KW-0808">Transferase</keyword>
<evidence type="ECO:0000256" key="21">
    <source>
        <dbReference type="RuleBase" id="RU004196"/>
    </source>
</evidence>
<dbReference type="SUPFAM" id="SSF117018">
    <property type="entry name" value="ATP-dependent DNA ligase DNA-binding domain"/>
    <property type="match status" value="1"/>
</dbReference>
<dbReference type="InterPro" id="IPR016059">
    <property type="entry name" value="DNA_ligase_ATP-dep_CS"/>
</dbReference>
<proteinExistence type="inferred from homology"/>
<comment type="similarity">
    <text evidence="2 21">Belongs to the ATP-dependent DNA ligase family.</text>
</comment>
<dbReference type="GO" id="GO:0003910">
    <property type="term" value="F:DNA ligase (ATP) activity"/>
    <property type="evidence" value="ECO:0007669"/>
    <property type="project" value="UniProtKB-EC"/>
</dbReference>
<evidence type="ECO:0000313" key="26">
    <source>
        <dbReference type="Proteomes" id="UP000310189"/>
    </source>
</evidence>
<dbReference type="InterPro" id="IPR000719">
    <property type="entry name" value="Prot_kinase_dom"/>
</dbReference>
<keyword evidence="13 20" id="KW-0234">DNA repair</keyword>
<feature type="domain" description="ATP-dependent DNA ligase family profile" evidence="24">
    <location>
        <begin position="440"/>
        <end position="577"/>
    </location>
</feature>
<evidence type="ECO:0000256" key="9">
    <source>
        <dbReference type="ARBA" id="ARBA00022763"/>
    </source>
</evidence>
<evidence type="ECO:0000313" key="25">
    <source>
        <dbReference type="EMBL" id="TIA85192.1"/>
    </source>
</evidence>
<organism evidence="25 26">
    <name type="scientific">Wallemia hederae</name>
    <dbReference type="NCBI Taxonomy" id="1540922"/>
    <lineage>
        <taxon>Eukaryota</taxon>
        <taxon>Fungi</taxon>
        <taxon>Dikarya</taxon>
        <taxon>Basidiomycota</taxon>
        <taxon>Wallemiomycotina</taxon>
        <taxon>Wallemiomycetes</taxon>
        <taxon>Wallemiales</taxon>
        <taxon>Wallemiaceae</taxon>
        <taxon>Wallemia</taxon>
    </lineage>
</organism>
<dbReference type="CDD" id="cd14007">
    <property type="entry name" value="STKc_Aurora"/>
    <property type="match status" value="1"/>
</dbReference>
<dbReference type="Gene3D" id="3.30.1490.70">
    <property type="match status" value="1"/>
</dbReference>
<keyword evidence="12 20" id="KW-0233">DNA recombination</keyword>
<dbReference type="InterPro" id="IPR012309">
    <property type="entry name" value="DNA_ligase_ATP-dep_C"/>
</dbReference>
<evidence type="ECO:0000256" key="11">
    <source>
        <dbReference type="ARBA" id="ARBA00022840"/>
    </source>
</evidence>
<keyword evidence="10" id="KW-0418">Kinase</keyword>
<keyword evidence="8 19" id="KW-0547">Nucleotide-binding</keyword>
<name>A0A4T0FB23_9BASI</name>
<feature type="binding site" evidence="19">
    <location>
        <position position="839"/>
    </location>
    <ligand>
        <name>ATP</name>
        <dbReference type="ChEBI" id="CHEBI:30616"/>
    </ligand>
</feature>
<dbReference type="Pfam" id="PF00069">
    <property type="entry name" value="Pkinase"/>
    <property type="match status" value="1"/>
</dbReference>
<dbReference type="GO" id="GO:0003677">
    <property type="term" value="F:DNA binding"/>
    <property type="evidence" value="ECO:0007669"/>
    <property type="project" value="InterPro"/>
</dbReference>
<dbReference type="Gene3D" id="2.40.50.140">
    <property type="entry name" value="Nucleic acid-binding proteins"/>
    <property type="match status" value="1"/>
</dbReference>
<evidence type="ECO:0000256" key="8">
    <source>
        <dbReference type="ARBA" id="ARBA00022741"/>
    </source>
</evidence>
<keyword evidence="7" id="KW-0235">DNA replication</keyword>
<dbReference type="SMART" id="SM00220">
    <property type="entry name" value="S_TKc"/>
    <property type="match status" value="1"/>
</dbReference>
<dbReference type="GO" id="GO:0005739">
    <property type="term" value="C:mitochondrion"/>
    <property type="evidence" value="ECO:0007669"/>
    <property type="project" value="TreeGrafter"/>
</dbReference>
<dbReference type="GO" id="GO:0000819">
    <property type="term" value="P:sister chromatid segregation"/>
    <property type="evidence" value="ECO:0007669"/>
    <property type="project" value="UniProtKB-ARBA"/>
</dbReference>
<evidence type="ECO:0000256" key="10">
    <source>
        <dbReference type="ARBA" id="ARBA00022777"/>
    </source>
</evidence>
<dbReference type="Pfam" id="PF04675">
    <property type="entry name" value="DNA_ligase_A_N"/>
    <property type="match status" value="1"/>
</dbReference>
<evidence type="ECO:0000256" key="6">
    <source>
        <dbReference type="ARBA" id="ARBA00022679"/>
    </source>
</evidence>
<dbReference type="FunFam" id="3.30.470.30:FF:000016">
    <property type="entry name" value="DNA ligase"/>
    <property type="match status" value="1"/>
</dbReference>
<dbReference type="GO" id="GO:0000776">
    <property type="term" value="C:kinetochore"/>
    <property type="evidence" value="ECO:0007669"/>
    <property type="project" value="UniProtKB-ARBA"/>
</dbReference>
<feature type="compositionally biased region" description="Polar residues" evidence="22">
    <location>
        <begin position="756"/>
        <end position="767"/>
    </location>
</feature>
<evidence type="ECO:0000256" key="3">
    <source>
        <dbReference type="ARBA" id="ARBA00022527"/>
    </source>
</evidence>
<evidence type="ECO:0000256" key="4">
    <source>
        <dbReference type="ARBA" id="ARBA00022598"/>
    </source>
</evidence>
<keyword evidence="5" id="KW-0132">Cell division</keyword>
<dbReference type="GO" id="GO:0004674">
    <property type="term" value="F:protein serine/threonine kinase activity"/>
    <property type="evidence" value="ECO:0007669"/>
    <property type="project" value="UniProtKB-KW"/>
</dbReference>
<dbReference type="GO" id="GO:0072479">
    <property type="term" value="P:response to mitotic cell cycle spindle assembly checkpoint signaling"/>
    <property type="evidence" value="ECO:0007669"/>
    <property type="project" value="UniProtKB-ARBA"/>
</dbReference>
<dbReference type="GO" id="GO:0032465">
    <property type="term" value="P:regulation of cytokinesis"/>
    <property type="evidence" value="ECO:0007669"/>
    <property type="project" value="UniProtKB-ARBA"/>
</dbReference>
<dbReference type="InterPro" id="IPR012308">
    <property type="entry name" value="DNA_ligase_ATP-dep_N"/>
</dbReference>
<evidence type="ECO:0000256" key="17">
    <source>
        <dbReference type="ARBA" id="ARBA00047899"/>
    </source>
</evidence>
<dbReference type="Gene3D" id="1.10.510.10">
    <property type="entry name" value="Transferase(Phosphotransferase) domain 1"/>
    <property type="match status" value="1"/>
</dbReference>
<dbReference type="InterPro" id="IPR017441">
    <property type="entry name" value="Protein_kinase_ATP_BS"/>
</dbReference>
<dbReference type="GO" id="GO:0106310">
    <property type="term" value="F:protein serine kinase activity"/>
    <property type="evidence" value="ECO:0007669"/>
    <property type="project" value="RHEA"/>
</dbReference>
<comment type="catalytic activity">
    <reaction evidence="18">
        <text>L-seryl-[protein] + ATP = O-phospho-L-seryl-[protein] + ADP + H(+)</text>
        <dbReference type="Rhea" id="RHEA:17989"/>
        <dbReference type="Rhea" id="RHEA-COMP:9863"/>
        <dbReference type="Rhea" id="RHEA-COMP:11604"/>
        <dbReference type="ChEBI" id="CHEBI:15378"/>
        <dbReference type="ChEBI" id="CHEBI:29999"/>
        <dbReference type="ChEBI" id="CHEBI:30616"/>
        <dbReference type="ChEBI" id="CHEBI:83421"/>
        <dbReference type="ChEBI" id="CHEBI:456216"/>
        <dbReference type="EC" id="2.7.11.1"/>
    </reaction>
</comment>
<dbReference type="GO" id="GO:0008608">
    <property type="term" value="P:attachment of spindle microtubules to kinetochore"/>
    <property type="evidence" value="ECO:0007669"/>
    <property type="project" value="UniProtKB-ARBA"/>
</dbReference>
<sequence length="1074" mass="120916">MPSTQKRVIDSPSSSEAEQGSTKENSVKRVKKASPVKEEKKEEKKIHPMFLPRQKKDTDDKKSVKEAVSDAAAAKKRDAAGAGTSTSTSANDTITFAQLADTFSKIEATTKRLEIADYLTQFYRHVILTKPEELLMTIYLSLNRLCPDYEGLELGIGEGLLIKAIVESTGRTTAKVKEDFKKAGDLGTVAQLARKNQPTMFKSKGLNVPVVFKNLKEIATVSGNQSQAKKIGIIMKMLTNCDSATNEAKFLIRLLEGKLRIGLAERTVVVSLAHAIVLSRDKNASKEELEKGVEVVKQVYSELPSYDLIVPALLDGGIDDLQERCHLTPGIPLKPMLAKPTKAVSEVLDRFEGRSFTCEYKYDGERAQIHYHDGKVKVFSRNSEDMSNKYPDLVEQLPRAIKPEVKNFVIDSEAVAFDKQTKKILPFQELTRRKRKDVKVEDITVKVHIFAFDLLYFNDKPLLHEDLTYRRKLLSEHFVQVEDEFAMAKSMEAQSTEEIQVFLEESVKDSCEGLMVKQNQGESAWYTPSKRSMNWLKLKKDYLAGAGDSLDLVVIGGYYGKGKRTNVYGAYLLACYDEESESYQTICKIGTGFSEEMLDQHYKLLNPLEITMPKSYYRLGTAKPDVFFEPQAVWEVLTADLSLSPVYTAAAGEISERGISLRFPRFIRVRDDKGADEATTSEQVADMYRNQASAQKSGKADDEDRMSNLHSQMQGLSLGDSNKPKQIQKLPSKYKPNDVNRMPNLIKMANTLSAAQTTTHKATNDSLIGTYDGGLERDEEDRKGDSAGGDKGRILDLQLRGQAWNLNMFDVGRPLGKGKFGRVYMARTRTQPPFVVALKCLYKTELVEARVEKQLRREIEIQANLRHPNILRLYGFFYDQKRIFLMIEFAGKGELYKQLNKLGRFSDKRSSRYIAQMADALLYLHSKHVIHRDIKPENLLLGINGELKIGDFGWSVHAPGNRRTTLCGTLDYLPPEMIEGREHTAAVDLWSLGVLAYEFLCGGPPFEESGHSATYRRISRVDYSIPQHVSPEAADLISKLLVHEPEQRLALEKVQTHPWILKYKKSSRSTGVVG</sequence>
<dbReference type="Gene3D" id="1.10.3260.10">
    <property type="entry name" value="DNA ligase, ATP-dependent, N-terminal domain"/>
    <property type="match status" value="1"/>
</dbReference>
<evidence type="ECO:0000256" key="22">
    <source>
        <dbReference type="SAM" id="MobiDB-lite"/>
    </source>
</evidence>
<evidence type="ECO:0000256" key="20">
    <source>
        <dbReference type="RuleBase" id="RU000617"/>
    </source>
</evidence>
<feature type="compositionally biased region" description="Basic and acidic residues" evidence="22">
    <location>
        <begin position="774"/>
        <end position="791"/>
    </location>
</feature>
<dbReference type="PANTHER" id="PTHR45674:SF4">
    <property type="entry name" value="DNA LIGASE 1"/>
    <property type="match status" value="1"/>
</dbReference>
<feature type="compositionally biased region" description="Basic and acidic residues" evidence="22">
    <location>
        <begin position="35"/>
        <end position="46"/>
    </location>
</feature>
<dbReference type="GO" id="GO:0051301">
    <property type="term" value="P:cell division"/>
    <property type="evidence" value="ECO:0007669"/>
    <property type="project" value="UniProtKB-KW"/>
</dbReference>
<dbReference type="GO" id="GO:0005524">
    <property type="term" value="F:ATP binding"/>
    <property type="evidence" value="ECO:0007669"/>
    <property type="project" value="UniProtKB-UniRule"/>
</dbReference>
<evidence type="ECO:0000256" key="2">
    <source>
        <dbReference type="ARBA" id="ARBA00007572"/>
    </source>
</evidence>
<dbReference type="CDD" id="cd07969">
    <property type="entry name" value="OBF_DNA_ligase_I"/>
    <property type="match status" value="1"/>
</dbReference>
<dbReference type="PROSITE" id="PS00333">
    <property type="entry name" value="DNA_LIGASE_A2"/>
    <property type="match status" value="1"/>
</dbReference>
<dbReference type="GO" id="GO:0090266">
    <property type="term" value="P:regulation of mitotic cell cycle spindle assembly checkpoint"/>
    <property type="evidence" value="ECO:0007669"/>
    <property type="project" value="UniProtKB-ARBA"/>
</dbReference>